<dbReference type="OrthoDB" id="70840at2"/>
<dbReference type="PROSITE" id="PS50995">
    <property type="entry name" value="HTH_MARR_2"/>
    <property type="match status" value="1"/>
</dbReference>
<evidence type="ECO:0000259" key="4">
    <source>
        <dbReference type="PROSITE" id="PS51186"/>
    </source>
</evidence>
<sequence length="315" mass="33967">MKNVTKDADVAGPVDVVRRFNRSYTQRVGALEDSFLGTGMPLGTARLLFEIGTEPGTTRDLRARLGLDSGYLSRLLRRLESDGLVVVVPDDDDRRRRRVDLTAAGHRAWDDLERRSVDRARDLVAPLTARQRARLAAALAEADLLVRAATVTLERTDPASPLARSAVAAYVAELGERLPGGFDAGPAPAPGEADPEDARLAAPSGAFVVATSDGEPVACGGVRTLSDDVPDGAAGGVGEIKRMWVHPGWRGAGLGSRLLRHLEGVSRDLGHREVRLDTNGTLAEAVAMYERAGYRRIARYNDNPYAEHFFAKRLG</sequence>
<evidence type="ECO:0000313" key="6">
    <source>
        <dbReference type="Proteomes" id="UP000189777"/>
    </source>
</evidence>
<gene>
    <name evidence="5" type="ORF">SAMN04324258_3765</name>
</gene>
<dbReference type="InterPro" id="IPR016181">
    <property type="entry name" value="Acyl_CoA_acyltransferase"/>
</dbReference>
<evidence type="ECO:0000313" key="5">
    <source>
        <dbReference type="EMBL" id="SKC78245.1"/>
    </source>
</evidence>
<dbReference type="Pfam" id="PF00583">
    <property type="entry name" value="Acetyltransf_1"/>
    <property type="match status" value="1"/>
</dbReference>
<dbReference type="SUPFAM" id="SSF46785">
    <property type="entry name" value="Winged helix' DNA-binding domain"/>
    <property type="match status" value="1"/>
</dbReference>
<dbReference type="InterPro" id="IPR036390">
    <property type="entry name" value="WH_DNA-bd_sf"/>
</dbReference>
<dbReference type="EMBL" id="FUZQ01000007">
    <property type="protein sequence ID" value="SKC78245.1"/>
    <property type="molecule type" value="Genomic_DNA"/>
</dbReference>
<feature type="domain" description="N-acetyltransferase" evidence="4">
    <location>
        <begin position="161"/>
        <end position="315"/>
    </location>
</feature>
<dbReference type="InterPro" id="IPR000182">
    <property type="entry name" value="GNAT_dom"/>
</dbReference>
<keyword evidence="2" id="KW-0012">Acyltransferase</keyword>
<feature type="domain" description="HTH marR-type" evidence="3">
    <location>
        <begin position="1"/>
        <end position="144"/>
    </location>
</feature>
<name>A0A1T5LQT3_9MICO</name>
<dbReference type="STRING" id="526729.SAMN04324258_3765"/>
<reference evidence="5 6" key="1">
    <citation type="submission" date="2017-02" db="EMBL/GenBank/DDBJ databases">
        <authorList>
            <person name="Peterson S.W."/>
        </authorList>
    </citation>
    <scope>NUCLEOTIDE SEQUENCE [LARGE SCALE GENOMIC DNA]</scope>
    <source>
        <strain evidence="5 6">DSM 21481</strain>
    </source>
</reference>
<dbReference type="GO" id="GO:0016747">
    <property type="term" value="F:acyltransferase activity, transferring groups other than amino-acyl groups"/>
    <property type="evidence" value="ECO:0007669"/>
    <property type="project" value="InterPro"/>
</dbReference>
<dbReference type="InterPro" id="IPR000835">
    <property type="entry name" value="HTH_MarR-typ"/>
</dbReference>
<dbReference type="Proteomes" id="UP000189777">
    <property type="component" value="Unassembled WGS sequence"/>
</dbReference>
<evidence type="ECO:0000259" key="3">
    <source>
        <dbReference type="PROSITE" id="PS50995"/>
    </source>
</evidence>
<keyword evidence="1 5" id="KW-0808">Transferase</keyword>
<dbReference type="InterPro" id="IPR036388">
    <property type="entry name" value="WH-like_DNA-bd_sf"/>
</dbReference>
<dbReference type="PANTHER" id="PTHR43877:SF2">
    <property type="entry name" value="AMINOALKYLPHOSPHONATE N-ACETYLTRANSFERASE-RELATED"/>
    <property type="match status" value="1"/>
</dbReference>
<evidence type="ECO:0000256" key="1">
    <source>
        <dbReference type="ARBA" id="ARBA00022679"/>
    </source>
</evidence>
<dbReference type="CDD" id="cd04301">
    <property type="entry name" value="NAT_SF"/>
    <property type="match status" value="1"/>
</dbReference>
<dbReference type="Gene3D" id="1.10.10.10">
    <property type="entry name" value="Winged helix-like DNA-binding domain superfamily/Winged helix DNA-binding domain"/>
    <property type="match status" value="1"/>
</dbReference>
<dbReference type="PANTHER" id="PTHR43877">
    <property type="entry name" value="AMINOALKYLPHOSPHONATE N-ACETYLTRANSFERASE-RELATED-RELATED"/>
    <property type="match status" value="1"/>
</dbReference>
<dbReference type="SUPFAM" id="SSF55729">
    <property type="entry name" value="Acyl-CoA N-acyltransferases (Nat)"/>
    <property type="match status" value="1"/>
</dbReference>
<accession>A0A1T5LQT3</accession>
<keyword evidence="6" id="KW-1185">Reference proteome</keyword>
<dbReference type="InterPro" id="IPR050832">
    <property type="entry name" value="Bact_Acetyltransf"/>
</dbReference>
<dbReference type="RefSeq" id="WP_079576109.1">
    <property type="nucleotide sequence ID" value="NZ_FUZQ01000007.1"/>
</dbReference>
<evidence type="ECO:0000256" key="2">
    <source>
        <dbReference type="ARBA" id="ARBA00023315"/>
    </source>
</evidence>
<protein>
    <submittedName>
        <fullName evidence="5">Transcriptional regulator, MarR family with acetyltransferase activity</fullName>
    </submittedName>
</protein>
<organism evidence="5 6">
    <name type="scientific">Krasilnikoviella flava</name>
    <dbReference type="NCBI Taxonomy" id="526729"/>
    <lineage>
        <taxon>Bacteria</taxon>
        <taxon>Bacillati</taxon>
        <taxon>Actinomycetota</taxon>
        <taxon>Actinomycetes</taxon>
        <taxon>Micrococcales</taxon>
        <taxon>Promicromonosporaceae</taxon>
        <taxon>Krasilnikoviella</taxon>
    </lineage>
</organism>
<dbReference type="PROSITE" id="PS51186">
    <property type="entry name" value="GNAT"/>
    <property type="match status" value="1"/>
</dbReference>
<dbReference type="SMART" id="SM00347">
    <property type="entry name" value="HTH_MARR"/>
    <property type="match status" value="1"/>
</dbReference>
<proteinExistence type="predicted"/>
<dbReference type="Pfam" id="PF12802">
    <property type="entry name" value="MarR_2"/>
    <property type="match status" value="1"/>
</dbReference>
<dbReference type="AlphaFoldDB" id="A0A1T5LQT3"/>
<dbReference type="GO" id="GO:0003700">
    <property type="term" value="F:DNA-binding transcription factor activity"/>
    <property type="evidence" value="ECO:0007669"/>
    <property type="project" value="InterPro"/>
</dbReference>
<dbReference type="Gene3D" id="3.40.630.30">
    <property type="match status" value="1"/>
</dbReference>